<protein>
    <recommendedName>
        <fullName evidence="4">Ulp1 protease family, C-terminal catalytic domain containing protein</fullName>
    </recommendedName>
</protein>
<organism evidence="2 3">
    <name type="scientific">Trema orientale</name>
    <name type="common">Charcoal tree</name>
    <name type="synonym">Celtis orientalis</name>
    <dbReference type="NCBI Taxonomy" id="63057"/>
    <lineage>
        <taxon>Eukaryota</taxon>
        <taxon>Viridiplantae</taxon>
        <taxon>Streptophyta</taxon>
        <taxon>Embryophyta</taxon>
        <taxon>Tracheophyta</taxon>
        <taxon>Spermatophyta</taxon>
        <taxon>Magnoliopsida</taxon>
        <taxon>eudicotyledons</taxon>
        <taxon>Gunneridae</taxon>
        <taxon>Pentapetalae</taxon>
        <taxon>rosids</taxon>
        <taxon>fabids</taxon>
        <taxon>Rosales</taxon>
        <taxon>Cannabaceae</taxon>
        <taxon>Trema</taxon>
    </lineage>
</organism>
<feature type="region of interest" description="Disordered" evidence="1">
    <location>
        <begin position="301"/>
        <end position="320"/>
    </location>
</feature>
<name>A0A2P5C458_TREOI</name>
<evidence type="ECO:0000313" key="3">
    <source>
        <dbReference type="Proteomes" id="UP000237000"/>
    </source>
</evidence>
<feature type="compositionally biased region" description="Polar residues" evidence="1">
    <location>
        <begin position="142"/>
        <end position="154"/>
    </location>
</feature>
<dbReference type="InParanoid" id="A0A2P5C458"/>
<evidence type="ECO:0008006" key="4">
    <source>
        <dbReference type="Google" id="ProtNLM"/>
    </source>
</evidence>
<comment type="caution">
    <text evidence="2">The sequence shown here is derived from an EMBL/GenBank/DDBJ whole genome shotgun (WGS) entry which is preliminary data.</text>
</comment>
<evidence type="ECO:0000313" key="2">
    <source>
        <dbReference type="EMBL" id="PON55805.1"/>
    </source>
</evidence>
<proteinExistence type="predicted"/>
<sequence length="330" mass="37242">MKKNKNAKEAQYTVHGFSIALQYWAYEAIPKLIGAFSENLGIKFPRMLLGSTGVEEERIDVEDEEEDENKKEAGIFDAPTNEVEEEPLDDMLHSHKLYLELKADIAELKANQTELKANQVIINDKLDRLLNMMEEIKAHRQPTGSESEATNSDVLPQGYQPGEDVAIWTPTKEHTPEEQQTPGVKEVQPAEVAVVKFSRKKRVAQRSKRLIDYTDPSNKKFKKLIQLPTGAATTGFFFDLQTRWKWLSDESRVKAWKVGYISETEWGAKCPDDAGRTDGRSYDADLRKGCSSKSTTTEAVSIFNEPRQKSKDPVTDESPDCLLLGLSSEL</sequence>
<gene>
    <name evidence="2" type="ORF">TorRG33x02_298420</name>
</gene>
<dbReference type="EMBL" id="JXTC01000416">
    <property type="protein sequence ID" value="PON55805.1"/>
    <property type="molecule type" value="Genomic_DNA"/>
</dbReference>
<feature type="region of interest" description="Disordered" evidence="1">
    <location>
        <begin position="139"/>
        <end position="158"/>
    </location>
</feature>
<evidence type="ECO:0000256" key="1">
    <source>
        <dbReference type="SAM" id="MobiDB-lite"/>
    </source>
</evidence>
<keyword evidence="3" id="KW-1185">Reference proteome</keyword>
<reference evidence="3" key="1">
    <citation type="submission" date="2016-06" db="EMBL/GenBank/DDBJ databases">
        <title>Parallel loss of symbiosis genes in relatives of nitrogen-fixing non-legume Parasponia.</title>
        <authorList>
            <person name="Van Velzen R."/>
            <person name="Holmer R."/>
            <person name="Bu F."/>
            <person name="Rutten L."/>
            <person name="Van Zeijl A."/>
            <person name="Liu W."/>
            <person name="Santuari L."/>
            <person name="Cao Q."/>
            <person name="Sharma T."/>
            <person name="Shen D."/>
            <person name="Roswanjaya Y."/>
            <person name="Wardhani T."/>
            <person name="Kalhor M.S."/>
            <person name="Jansen J."/>
            <person name="Van den Hoogen J."/>
            <person name="Gungor B."/>
            <person name="Hartog M."/>
            <person name="Hontelez J."/>
            <person name="Verver J."/>
            <person name="Yang W.-C."/>
            <person name="Schijlen E."/>
            <person name="Repin R."/>
            <person name="Schilthuizen M."/>
            <person name="Schranz E."/>
            <person name="Heidstra R."/>
            <person name="Miyata K."/>
            <person name="Fedorova E."/>
            <person name="Kohlen W."/>
            <person name="Bisseling T."/>
            <person name="Smit S."/>
            <person name="Geurts R."/>
        </authorList>
    </citation>
    <scope>NUCLEOTIDE SEQUENCE [LARGE SCALE GENOMIC DNA]</scope>
    <source>
        <strain evidence="3">cv. RG33-2</strain>
    </source>
</reference>
<accession>A0A2P5C458</accession>
<dbReference type="OrthoDB" id="10457567at2759"/>
<dbReference type="AlphaFoldDB" id="A0A2P5C458"/>
<dbReference type="Proteomes" id="UP000237000">
    <property type="component" value="Unassembled WGS sequence"/>
</dbReference>